<dbReference type="PANTHER" id="PTHR33434:SF8">
    <property type="entry name" value="DEGV DOMAIN-CONTAINING PROTEIN SPR1019"/>
    <property type="match status" value="1"/>
</dbReference>
<dbReference type="EMBL" id="BBJM01000006">
    <property type="protein sequence ID" value="GAK47406.1"/>
    <property type="molecule type" value="Genomic_DNA"/>
</dbReference>
<proteinExistence type="predicted"/>
<dbReference type="Pfam" id="PF02645">
    <property type="entry name" value="DegV"/>
    <property type="match status" value="1"/>
</dbReference>
<keyword evidence="3" id="KW-1185">Reference proteome</keyword>
<comment type="caution">
    <text evidence="2">The sequence shown here is derived from an EMBL/GenBank/DDBJ whole genome shotgun (WGS) entry which is preliminary data.</text>
</comment>
<dbReference type="PROSITE" id="PS51482">
    <property type="entry name" value="DEGV"/>
    <property type="match status" value="1"/>
</dbReference>
<dbReference type="Gene3D" id="3.30.1180.10">
    <property type="match status" value="1"/>
</dbReference>
<evidence type="ECO:0000313" key="2">
    <source>
        <dbReference type="EMBL" id="GAK47406.1"/>
    </source>
</evidence>
<dbReference type="RefSeq" id="WP_034526674.1">
    <property type="nucleotide sequence ID" value="NZ_BBAZ01000001.1"/>
</dbReference>
<reference evidence="2" key="1">
    <citation type="journal article" date="2014" name="Genome Announc.">
        <title>Draft Genome Sequence of Lactobacillus oryzae Strain SG293T.</title>
        <authorList>
            <person name="Tanizawa Y."/>
            <person name="Fujisawa T."/>
            <person name="Mochizuki T."/>
            <person name="Kaminuma E."/>
            <person name="Nakamura Y."/>
            <person name="Tohno M."/>
        </authorList>
    </citation>
    <scope>NUCLEOTIDE SEQUENCE [LARGE SCALE GENOMIC DNA]</scope>
    <source>
        <strain evidence="2">SG293</strain>
    </source>
</reference>
<organism evidence="2 3">
    <name type="scientific">Secundilactobacillus oryzae JCM 18671</name>
    <dbReference type="NCBI Taxonomy" id="1291743"/>
    <lineage>
        <taxon>Bacteria</taxon>
        <taxon>Bacillati</taxon>
        <taxon>Bacillota</taxon>
        <taxon>Bacilli</taxon>
        <taxon>Lactobacillales</taxon>
        <taxon>Lactobacillaceae</taxon>
        <taxon>Secundilactobacillus</taxon>
    </lineage>
</organism>
<accession>A0A081BH88</accession>
<dbReference type="STRING" id="1291743.LOSG293_060100"/>
<dbReference type="Gene3D" id="3.40.50.10170">
    <property type="match status" value="1"/>
</dbReference>
<dbReference type="Proteomes" id="UP000028700">
    <property type="component" value="Unassembled WGS sequence"/>
</dbReference>
<dbReference type="GO" id="GO:0008289">
    <property type="term" value="F:lipid binding"/>
    <property type="evidence" value="ECO:0007669"/>
    <property type="project" value="UniProtKB-KW"/>
</dbReference>
<keyword evidence="1" id="KW-0446">Lipid-binding</keyword>
<dbReference type="InterPro" id="IPR003797">
    <property type="entry name" value="DegV"/>
</dbReference>
<dbReference type="InterPro" id="IPR050270">
    <property type="entry name" value="DegV_domain_contain"/>
</dbReference>
<dbReference type="OrthoDB" id="5429275at2"/>
<evidence type="ECO:0000256" key="1">
    <source>
        <dbReference type="ARBA" id="ARBA00023121"/>
    </source>
</evidence>
<dbReference type="AlphaFoldDB" id="A0A081BH88"/>
<dbReference type="SUPFAM" id="SSF82549">
    <property type="entry name" value="DAK1/DegV-like"/>
    <property type="match status" value="1"/>
</dbReference>
<gene>
    <name evidence="2" type="ORF">LOSG293_060100</name>
</gene>
<name>A0A081BH88_9LACO</name>
<protein>
    <submittedName>
        <fullName evidence="2">EDD, DegV family domain protein</fullName>
    </submittedName>
</protein>
<sequence>MASIKIVTDSSAGLTDQEVKDLDITIVPLSVMIDDTIYIEQETITNDEFFQKMIHSKALPKTSQPPLGNFVETFDRLGEDGSQVICFNMLEAISGTVHTAEQAATLSKTDVTVIDSTTTDRSLAFQVIEAAKLAQQGADKETIIKRAEYVRDHSKLYMGVVSLDNLVKGGRLGRMTGAISSLLNIKIVLEVTNGELKVKTKGRGMKTIDKFFEKVYEQMGTIKHMKGIGISHVGALDTANAIKDRVQPMFPDVPVLVRETVPIIATHGGPGAFALMYYYEDED</sequence>
<dbReference type="eggNOG" id="COG1307">
    <property type="taxonomic scope" value="Bacteria"/>
</dbReference>
<dbReference type="NCBIfam" id="TIGR00762">
    <property type="entry name" value="DegV"/>
    <property type="match status" value="1"/>
</dbReference>
<evidence type="ECO:0000313" key="3">
    <source>
        <dbReference type="Proteomes" id="UP000028700"/>
    </source>
</evidence>
<dbReference type="PANTHER" id="PTHR33434">
    <property type="entry name" value="DEGV DOMAIN-CONTAINING PROTEIN DR_1986-RELATED"/>
    <property type="match status" value="1"/>
</dbReference>
<dbReference type="InterPro" id="IPR043168">
    <property type="entry name" value="DegV_C"/>
</dbReference>